<protein>
    <recommendedName>
        <fullName evidence="4">tRNA (32-2'-O)-methyltransferase regulator THADA</fullName>
    </recommendedName>
</protein>
<dbReference type="EMBL" id="CAJOBF010002860">
    <property type="protein sequence ID" value="CAF4060106.1"/>
    <property type="molecule type" value="Genomic_DNA"/>
</dbReference>
<evidence type="ECO:0000313" key="10">
    <source>
        <dbReference type="EMBL" id="CAF4060106.1"/>
    </source>
</evidence>
<dbReference type="SUPFAM" id="SSF48371">
    <property type="entry name" value="ARM repeat"/>
    <property type="match status" value="1"/>
</dbReference>
<evidence type="ECO:0000256" key="5">
    <source>
        <dbReference type="PROSITE-ProRule" id="PRU00401"/>
    </source>
</evidence>
<evidence type="ECO:0000256" key="6">
    <source>
        <dbReference type="SAM" id="MobiDB-lite"/>
    </source>
</evidence>
<dbReference type="Proteomes" id="UP000663842">
    <property type="component" value="Unassembled WGS sequence"/>
</dbReference>
<comment type="similarity">
    <text evidence="1">Belongs to the THADA family.</text>
</comment>
<dbReference type="InterPro" id="IPR056843">
    <property type="entry name" value="THADA-like_TPR"/>
</dbReference>
<evidence type="ECO:0000256" key="4">
    <source>
        <dbReference type="ARBA" id="ARBA00035698"/>
    </source>
</evidence>
<keyword evidence="3" id="KW-0677">Repeat</keyword>
<dbReference type="Pfam" id="PF10350">
    <property type="entry name" value="DUF2428"/>
    <property type="match status" value="1"/>
</dbReference>
<accession>A0A819SIE6</accession>
<dbReference type="SMART" id="SM00707">
    <property type="entry name" value="RPEL"/>
    <property type="match status" value="2"/>
</dbReference>
<organism evidence="10 11">
    <name type="scientific">Rotaria magnacalcarata</name>
    <dbReference type="NCBI Taxonomy" id="392030"/>
    <lineage>
        <taxon>Eukaryota</taxon>
        <taxon>Metazoa</taxon>
        <taxon>Spiralia</taxon>
        <taxon>Gnathifera</taxon>
        <taxon>Rotifera</taxon>
        <taxon>Eurotatoria</taxon>
        <taxon>Bdelloidea</taxon>
        <taxon>Philodinida</taxon>
        <taxon>Philodinidae</taxon>
        <taxon>Rotaria</taxon>
    </lineage>
</organism>
<evidence type="ECO:0000256" key="3">
    <source>
        <dbReference type="ARBA" id="ARBA00022737"/>
    </source>
</evidence>
<dbReference type="InterPro" id="IPR056842">
    <property type="entry name" value="THADA-like_TPR_C"/>
</dbReference>
<dbReference type="PANTHER" id="PTHR14387">
    <property type="entry name" value="THADA/DEATH RECEPTOR INTERACTING PROTEIN"/>
    <property type="match status" value="1"/>
</dbReference>
<gene>
    <name evidence="10" type="ORF">UXM345_LOCUS19778</name>
</gene>
<feature type="repeat" description="RPEL" evidence="5">
    <location>
        <begin position="24"/>
        <end position="49"/>
    </location>
</feature>
<proteinExistence type="inferred from homology"/>
<evidence type="ECO:0000259" key="9">
    <source>
        <dbReference type="Pfam" id="PF25151"/>
    </source>
</evidence>
<dbReference type="GO" id="GO:0005829">
    <property type="term" value="C:cytosol"/>
    <property type="evidence" value="ECO:0007669"/>
    <property type="project" value="TreeGrafter"/>
</dbReference>
<name>A0A819SIE6_9BILA</name>
<feature type="region of interest" description="Disordered" evidence="6">
    <location>
        <begin position="1"/>
        <end position="33"/>
    </location>
</feature>
<reference evidence="10" key="1">
    <citation type="submission" date="2021-02" db="EMBL/GenBank/DDBJ databases">
        <authorList>
            <person name="Nowell W R."/>
        </authorList>
    </citation>
    <scope>NUCLEOTIDE SEQUENCE</scope>
</reference>
<evidence type="ECO:0000256" key="2">
    <source>
        <dbReference type="ARBA" id="ARBA00022694"/>
    </source>
</evidence>
<evidence type="ECO:0000259" key="8">
    <source>
        <dbReference type="Pfam" id="PF25150"/>
    </source>
</evidence>
<evidence type="ECO:0000313" key="11">
    <source>
        <dbReference type="Proteomes" id="UP000663842"/>
    </source>
</evidence>
<dbReference type="Pfam" id="PF02755">
    <property type="entry name" value="RPEL"/>
    <property type="match status" value="1"/>
</dbReference>
<dbReference type="InterPro" id="IPR051954">
    <property type="entry name" value="tRNA_methyltransferase_THADA"/>
</dbReference>
<dbReference type="InterPro" id="IPR016024">
    <property type="entry name" value="ARM-type_fold"/>
</dbReference>
<feature type="compositionally biased region" description="Polar residues" evidence="6">
    <location>
        <begin position="13"/>
        <end position="26"/>
    </location>
</feature>
<evidence type="ECO:0000259" key="7">
    <source>
        <dbReference type="Pfam" id="PF10350"/>
    </source>
</evidence>
<dbReference type="PANTHER" id="PTHR14387:SF7">
    <property type="entry name" value="THYROID ADENOMA-ASSOCIATED PROTEIN"/>
    <property type="match status" value="1"/>
</dbReference>
<feature type="domain" description="tRNA (32-2'-O)-methyltransferase regulator THADA-like TPR repeats region" evidence="8">
    <location>
        <begin position="1114"/>
        <end position="1360"/>
    </location>
</feature>
<dbReference type="InterPro" id="IPR004018">
    <property type="entry name" value="RPEL_repeat"/>
</dbReference>
<feature type="domain" description="tRNA (32-2'-O)-methyltransferase regulator THADA-like C-terminal TPR repeats region" evidence="9">
    <location>
        <begin position="1759"/>
        <end position="1923"/>
    </location>
</feature>
<evidence type="ECO:0000256" key="1">
    <source>
        <dbReference type="ARBA" id="ARBA00010409"/>
    </source>
</evidence>
<keyword evidence="2" id="KW-0819">tRNA processing</keyword>
<dbReference type="PROSITE" id="PS51073">
    <property type="entry name" value="RPEL"/>
    <property type="match status" value="1"/>
</dbReference>
<feature type="domain" description="DUF2428" evidence="7">
    <location>
        <begin position="1494"/>
        <end position="1756"/>
    </location>
</feature>
<sequence length="2387" mass="276826">MANQSLKRKLDSPTETNSVPSRSQILNEKLSRRPDRHQLIEQGILHDSQCAPSLQHVEHALQRARLADELNSRLLNRPGPLDLIQHNILHLDKNEYPNLEQAIQGGQIPFKPTSLPCRPLIFHEYTGSPSSCKPKVTKIDSLSSSSNVHQIRLAQQQLLLELTSNEQQSSLSPSLFHRKPLEQMTLVELRDVCKHYQISSSRANKTKLIERIKQTQNKINNEDLSILKVNNSELSNADIIASLEISNVNEDDVEPLSISELDEILKYFPMNLINRRGEEEEEQSTNVSIDFDFQNPLIDPQTMNNDDLFVQMLLDYDYSPSSSQSTAEPTIDDLFFLDNLVTSSSSSLSSSLPRITSVDEFDAFLRDFSLNLSSHQQEVSTPIEIPNELILYIFCTYFDGVQLHKNLFGLNSRFDTLIKSINNIHLRLEYQDDDNSLELFSSKATNLYIGSKHRSIHFIPFLINVRSITLVDPTIIQIMNLLEIGKTLERISIIWSNPYLINEMSARSFYELIFSASSSENLRSCRFYLPKSHCLYLEPKQCILPLLHSIYVQISIPSVDFRRIIRSCPNLVRLEIEIIDNIDNQEERIIVVNHCQHVNIRRFHIYNLLSLDVFDILMGYLPNLENLYISMRLSSHPMDVFEQLSSIIHRIDHLKQFHFRFTTDFWNLGQQQLKRLKEINPFFLNTFIQSQDDEIIFNYFQRMPSRSKKILSPIPLIPNDEQNVTDLIRQSQSVFSSSNQNDIQALCEQLIDILIISSSTDPPNTSLRKCVVKGFSHLQENQYGNVVNQCTKRLEVFFKRQGKQHRIEYISMLNYLIENFPFGLVCVFNIKDTISNQLISIGEEIWSDIQLTNVPHHRFNLFQQLQYYLKVVVFLLPKFHDELENDGIISRIIHEMLNDENTVTFEIRLTCSLVWHLLKENEQLSPDEKVDKMKKVTCVTMSRLALYFEEVLAFKTRDATIMVGISKALETYSEALNSSWHNLHITSLENIIDKLLAFAWDHFSFNVETVRHCSANIYSNTFKISMNHNDLRQSIIDSQLTLLKQLPLQKDGCSLVYHTLLEYVSVSDILKWNLKLAESCLMAMNDRGLASEASYLYCVLCQKHREEVKSKEIWKQTWLKPVVDALDTSTPLHRSLIAEYILPKILKDHPEYLQDLKEITINPRTLTVCTCIGRTLGLCPNLFSSCPFIEHDLIRQGITNDDEQICLDCLFILCENPKTTEYLSQIEFDLIKYFLQMNVDNGSTSFRNQHFIRVKDSWLFCARQKLKKNDQDFDDLTERYRNYLNWLINWSCSNLYLEGSYSQRHLSILILHWLIHLHGNQGVETICHKLNLYVLTELIEKKSMENLFNCLWDTYEDIRECSLEIIIKMNVTNINDDLRIRTLFDRILQLLSSTQPPETASGATLVQCIAQINITNLPELINCDIKQEYDQIYLLINHITKRLDNEVQHAKINLLQAAKNGPMYGCLSGINALLTIIHHDKYENQKQINEWRTVFDHLIKICLEIASITGPIVSSSSPEGMMPMELTDISSKDEDENSNGQITSQMLLVCCWRTIKEISLLFSRLGQIGIKHIQNENQYRFINLKQVHIICNYYMEQLLKSRHCGAYELAYTGFLIICEQLWSSNCDELCNLPIKWIENGIKMVQENSLDKNKLCLTRRSGGLPFYLQSILTDEPIKQRGQQRTYVAKLMETLLNIIQNDPDTIQIDGQVLENSRKIHAYNTVRSFYRNQRFANDVFPYIERGLHLSITGFTSSIWMIRNSATLLLSTIVQRIFGPSKTKDGEENLSKKNSMTSREFFNKYPSLFHLFYQQLQQTTSTRSSIESLSSSCLFAILLILRRLYPSPLDGIDCSLTLDKLLPFVIKCEESPLLRIREHSSKALLALIHHDQYSTIINQQISQLMKQPKDKIRQNTLHGRLLQINAIFESMKKNHLQFTFNSSLNLQDMLSSLEWCIYQNNCSLTQYCYLELLYNIHCQIASNDLTNSIIHYMSNILKTADKVTIGSDDLTRILTRLIIRLEYVDAQFKLFMFVEQTRTELSFVETLLSENNLSLFENNLRQWVTDLLLTMDLFNEQLYTKACELLLKIIDKTHNYERLTRRIVELIEKLRRPMSLAASFCLISELLPLCSSSKNNDDDLIKLVYDRMNDFVNGESNDECACAILNLLSKARSCLYNSCNAERKCHYWGLILKLSSFPSDAVRETFIKVIPLIIDDQRLSGVFGANCYLTQNVLFEYFTCDALLYSTSDLFVNLVLNLFIDLLREINSSDEDEEEISLDRRLWPSSEGYNNVFVTQNESCDHYCACYGKHLLSALEKILGKSSKVNIDKTIAMIRDQCNRLIDIQTEAYNRFLIRQRSTVRLNLMIEFLRITHSLQGIQLEKLPQQWTSHY</sequence>
<comment type="caution">
    <text evidence="10">The sequence shown here is derived from an EMBL/GenBank/DDBJ whole genome shotgun (WGS) entry which is preliminary data.</text>
</comment>
<dbReference type="GO" id="GO:0030488">
    <property type="term" value="P:tRNA methylation"/>
    <property type="evidence" value="ECO:0007669"/>
    <property type="project" value="TreeGrafter"/>
</dbReference>
<dbReference type="Gene3D" id="6.10.150.10">
    <property type="match status" value="1"/>
</dbReference>
<dbReference type="InterPro" id="IPR019442">
    <property type="entry name" value="THADA/TRM732_DUF2428"/>
</dbReference>
<dbReference type="Pfam" id="PF25150">
    <property type="entry name" value="TPR_Trm732"/>
    <property type="match status" value="1"/>
</dbReference>
<dbReference type="Pfam" id="PF25151">
    <property type="entry name" value="TPR_Trm732_C"/>
    <property type="match status" value="1"/>
</dbReference>